<dbReference type="Proteomes" id="UP000323917">
    <property type="component" value="Chromosome"/>
</dbReference>
<dbReference type="RefSeq" id="WP_148072234.1">
    <property type="nucleotide sequence ID" value="NZ_CP042913.1"/>
</dbReference>
<name>A0A5B9Q6Y4_9BACT</name>
<dbReference type="AlphaFoldDB" id="A0A5B9Q6Y4"/>
<dbReference type="SUPFAM" id="SSF53850">
    <property type="entry name" value="Periplasmic binding protein-like II"/>
    <property type="match status" value="1"/>
</dbReference>
<evidence type="ECO:0000259" key="3">
    <source>
        <dbReference type="Pfam" id="PF12849"/>
    </source>
</evidence>
<evidence type="ECO:0000313" key="5">
    <source>
        <dbReference type="Proteomes" id="UP000323917"/>
    </source>
</evidence>
<evidence type="ECO:0000256" key="1">
    <source>
        <dbReference type="ARBA" id="ARBA00022729"/>
    </source>
</evidence>
<keyword evidence="5" id="KW-1185">Reference proteome</keyword>
<dbReference type="Gene3D" id="3.40.190.10">
    <property type="entry name" value="Periplasmic binding protein-like II"/>
    <property type="match status" value="2"/>
</dbReference>
<dbReference type="InterPro" id="IPR024370">
    <property type="entry name" value="PBP_domain"/>
</dbReference>
<protein>
    <submittedName>
        <fullName evidence="4">PBP superfamily domain protein</fullName>
    </submittedName>
</protein>
<dbReference type="CDD" id="cd13566">
    <property type="entry name" value="PBP2_phosphate"/>
    <property type="match status" value="1"/>
</dbReference>
<gene>
    <name evidence="4" type="ORF">Pr1d_07340</name>
</gene>
<feature type="signal peptide" evidence="2">
    <location>
        <begin position="1"/>
        <end position="23"/>
    </location>
</feature>
<dbReference type="KEGG" id="bgok:Pr1d_07340"/>
<evidence type="ECO:0000256" key="2">
    <source>
        <dbReference type="SAM" id="SignalP"/>
    </source>
</evidence>
<keyword evidence="1 2" id="KW-0732">Signal</keyword>
<dbReference type="PANTHER" id="PTHR30570">
    <property type="entry name" value="PERIPLASMIC PHOSPHATE BINDING COMPONENT OF PHOSPHATE ABC TRANSPORTER"/>
    <property type="match status" value="1"/>
</dbReference>
<feature type="chain" id="PRO_5022792244" evidence="2">
    <location>
        <begin position="24"/>
        <end position="332"/>
    </location>
</feature>
<dbReference type="OrthoDB" id="9790048at2"/>
<dbReference type="Pfam" id="PF12849">
    <property type="entry name" value="PBP_like_2"/>
    <property type="match status" value="1"/>
</dbReference>
<dbReference type="EMBL" id="CP042913">
    <property type="protein sequence ID" value="QEG33470.1"/>
    <property type="molecule type" value="Genomic_DNA"/>
</dbReference>
<sequence precursor="true">MRHFASPFSFLVLALLTVGQSFAETLDVPLLDPNLPYYRPVEKLAGELKLGGSNTMSHVASGWINSFTELYPDVNITVEVNGSREAVESVQKGDTHIGLLSRTISAEEVESFQNELGYPPVVLTPCLERTAIYVNKNNPIEGMTIAQLDAVFGSECKRGAKGPCHTWGQVGLTGKWAKMPITVHARTFDTGSQVFIQEAVLLGAPIREDMISHKSNIEIVDAVAKDEGGVGFGGLSYTTSEVKTVPLAFTEGQEFVAIDSPEADMGMYPLVRRLQLVVKHDPKQDMNPVEQEFIRYVFSRMGQEDVLKAGYQAIPARPARVALDAVGLGLSR</sequence>
<proteinExistence type="predicted"/>
<evidence type="ECO:0000313" key="4">
    <source>
        <dbReference type="EMBL" id="QEG33470.1"/>
    </source>
</evidence>
<dbReference type="PANTHER" id="PTHR30570:SF6">
    <property type="entry name" value="PHOSPHATE-BINDING PROTEIN PSTS"/>
    <property type="match status" value="1"/>
</dbReference>
<reference evidence="4 5" key="1">
    <citation type="submission" date="2019-08" db="EMBL/GenBank/DDBJ databases">
        <title>Deep-cultivation of Planctomycetes and their phenomic and genomic characterization uncovers novel biology.</title>
        <authorList>
            <person name="Wiegand S."/>
            <person name="Jogler M."/>
            <person name="Boedeker C."/>
            <person name="Pinto D."/>
            <person name="Vollmers J."/>
            <person name="Rivas-Marin E."/>
            <person name="Kohn T."/>
            <person name="Peeters S.H."/>
            <person name="Heuer A."/>
            <person name="Rast P."/>
            <person name="Oberbeckmann S."/>
            <person name="Bunk B."/>
            <person name="Jeske O."/>
            <person name="Meyerdierks A."/>
            <person name="Storesund J.E."/>
            <person name="Kallscheuer N."/>
            <person name="Luecker S."/>
            <person name="Lage O.M."/>
            <person name="Pohl T."/>
            <person name="Merkel B.J."/>
            <person name="Hornburger P."/>
            <person name="Mueller R.-W."/>
            <person name="Bruemmer F."/>
            <person name="Labrenz M."/>
            <person name="Spormann A.M."/>
            <person name="Op den Camp H."/>
            <person name="Overmann J."/>
            <person name="Amann R."/>
            <person name="Jetten M.S.M."/>
            <person name="Mascher T."/>
            <person name="Medema M.H."/>
            <person name="Devos D.P."/>
            <person name="Kaster A.-K."/>
            <person name="Ovreas L."/>
            <person name="Rohde M."/>
            <person name="Galperin M.Y."/>
            <person name="Jogler C."/>
        </authorList>
    </citation>
    <scope>NUCLEOTIDE SEQUENCE [LARGE SCALE GENOMIC DNA]</scope>
    <source>
        <strain evidence="4 5">Pr1d</strain>
    </source>
</reference>
<feature type="domain" description="PBP" evidence="3">
    <location>
        <begin position="43"/>
        <end position="300"/>
    </location>
</feature>
<dbReference type="InterPro" id="IPR050811">
    <property type="entry name" value="Phosphate_ABC_transporter"/>
</dbReference>
<accession>A0A5B9Q6Y4</accession>
<organism evidence="4 5">
    <name type="scientific">Bythopirellula goksoeyrii</name>
    <dbReference type="NCBI Taxonomy" id="1400387"/>
    <lineage>
        <taxon>Bacteria</taxon>
        <taxon>Pseudomonadati</taxon>
        <taxon>Planctomycetota</taxon>
        <taxon>Planctomycetia</taxon>
        <taxon>Pirellulales</taxon>
        <taxon>Lacipirellulaceae</taxon>
        <taxon>Bythopirellula</taxon>
    </lineage>
</organism>